<comment type="caution">
    <text evidence="1">The sequence shown here is derived from an EMBL/GenBank/DDBJ whole genome shotgun (WGS) entry which is preliminary data.</text>
</comment>
<dbReference type="EMBL" id="JACKXD010000004">
    <property type="protein sequence ID" value="MBB6647158.1"/>
    <property type="molecule type" value="Genomic_DNA"/>
</dbReference>
<organism evidence="1 2">
    <name type="scientific">Halobellus ruber</name>
    <dbReference type="NCBI Taxonomy" id="2761102"/>
    <lineage>
        <taxon>Archaea</taxon>
        <taxon>Methanobacteriati</taxon>
        <taxon>Methanobacteriota</taxon>
        <taxon>Stenosarchaea group</taxon>
        <taxon>Halobacteria</taxon>
        <taxon>Halobacteriales</taxon>
        <taxon>Haloferacaceae</taxon>
        <taxon>Halobellus</taxon>
    </lineage>
</organism>
<reference evidence="1 2" key="1">
    <citation type="submission" date="2020-08" db="EMBL/GenBank/DDBJ databases">
        <authorList>
            <person name="Seo M.-J."/>
        </authorList>
    </citation>
    <scope>NUCLEOTIDE SEQUENCE [LARGE SCALE GENOMIC DNA]</scope>
    <source>
        <strain evidence="1 2">MBLA0160</strain>
    </source>
</reference>
<evidence type="ECO:0000313" key="1">
    <source>
        <dbReference type="EMBL" id="MBB6647158.1"/>
    </source>
</evidence>
<sequence length="102" mass="10856">MPIENIACGECGTTISFNLDSDVEEFGTGDNGIVVKEKGSGGIISSSNYTNTGVERKRCPNCDDQWVSVLTADGFAEAKEELGIDDSEAIIKIEFGTTIRSS</sequence>
<dbReference type="Proteomes" id="UP000546257">
    <property type="component" value="Unassembled WGS sequence"/>
</dbReference>
<keyword evidence="2" id="KW-1185">Reference proteome</keyword>
<protein>
    <submittedName>
        <fullName evidence="1">Uncharacterized protein</fullName>
    </submittedName>
</protein>
<proteinExistence type="predicted"/>
<dbReference type="AlphaFoldDB" id="A0A7J9SKE2"/>
<name>A0A7J9SKE2_9EURY</name>
<evidence type="ECO:0000313" key="2">
    <source>
        <dbReference type="Proteomes" id="UP000546257"/>
    </source>
</evidence>
<dbReference type="RefSeq" id="WP_185193529.1">
    <property type="nucleotide sequence ID" value="NZ_JACKXD010000004.1"/>
</dbReference>
<accession>A0A7J9SKE2</accession>
<gene>
    <name evidence="1" type="ORF">H5V44_12835</name>
</gene>